<dbReference type="GO" id="GO:0015093">
    <property type="term" value="F:ferrous iron transmembrane transporter activity"/>
    <property type="evidence" value="ECO:0007669"/>
    <property type="project" value="TreeGrafter"/>
</dbReference>
<comment type="subcellular location">
    <subcellularLocation>
        <location evidence="1">Membrane</location>
        <topology evidence="1">Multi-pass membrane protein</topology>
    </subcellularLocation>
</comment>
<evidence type="ECO:0000256" key="1">
    <source>
        <dbReference type="ARBA" id="ARBA00004141"/>
    </source>
</evidence>
<evidence type="ECO:0000256" key="4">
    <source>
        <dbReference type="ARBA" id="ARBA00022989"/>
    </source>
</evidence>
<gene>
    <name evidence="7" type="ORF">JYP50_15905</name>
</gene>
<evidence type="ECO:0000256" key="5">
    <source>
        <dbReference type="ARBA" id="ARBA00023136"/>
    </source>
</evidence>
<dbReference type="AlphaFoldDB" id="A0A939DH18"/>
<accession>A0A939DH18</accession>
<comment type="similarity">
    <text evidence="2">Belongs to the oxidase-dependent Fe transporter (OFeT) (TC 9.A.10.1) family.</text>
</comment>
<feature type="transmembrane region" description="Helical" evidence="6">
    <location>
        <begin position="6"/>
        <end position="27"/>
    </location>
</feature>
<name>A0A939DH18_9GAMM</name>
<organism evidence="7 8">
    <name type="scientific">Parahaliea mediterranea</name>
    <dbReference type="NCBI Taxonomy" id="651086"/>
    <lineage>
        <taxon>Bacteria</taxon>
        <taxon>Pseudomonadati</taxon>
        <taxon>Pseudomonadota</taxon>
        <taxon>Gammaproteobacteria</taxon>
        <taxon>Cellvibrionales</taxon>
        <taxon>Halieaceae</taxon>
        <taxon>Parahaliea</taxon>
    </lineage>
</organism>
<feature type="transmembrane region" description="Helical" evidence="6">
    <location>
        <begin position="233"/>
        <end position="253"/>
    </location>
</feature>
<evidence type="ECO:0000313" key="7">
    <source>
        <dbReference type="EMBL" id="MBN7798094.1"/>
    </source>
</evidence>
<feature type="transmembrane region" description="Helical" evidence="6">
    <location>
        <begin position="69"/>
        <end position="89"/>
    </location>
</feature>
<dbReference type="RefSeq" id="WP_206561541.1">
    <property type="nucleotide sequence ID" value="NZ_JAFKCZ010000012.1"/>
</dbReference>
<dbReference type="PANTHER" id="PTHR31632">
    <property type="entry name" value="IRON TRANSPORTER FTH1"/>
    <property type="match status" value="1"/>
</dbReference>
<evidence type="ECO:0000256" key="3">
    <source>
        <dbReference type="ARBA" id="ARBA00022692"/>
    </source>
</evidence>
<keyword evidence="4 6" id="KW-1133">Transmembrane helix</keyword>
<reference evidence="7" key="1">
    <citation type="submission" date="2021-02" db="EMBL/GenBank/DDBJ databases">
        <title>PHA producing bacteria isolated from coastal sediment in Guangdong, Shenzhen.</title>
        <authorList>
            <person name="Zheng W."/>
            <person name="Yu S."/>
            <person name="Huang Y."/>
        </authorList>
    </citation>
    <scope>NUCLEOTIDE SEQUENCE</scope>
    <source>
        <strain evidence="7">TN14-10</strain>
    </source>
</reference>
<keyword evidence="8" id="KW-1185">Reference proteome</keyword>
<dbReference type="InterPro" id="IPR004923">
    <property type="entry name" value="FTR1/Fip1/EfeU"/>
</dbReference>
<comment type="caution">
    <text evidence="7">The sequence shown here is derived from an EMBL/GenBank/DDBJ whole genome shotgun (WGS) entry which is preliminary data.</text>
</comment>
<evidence type="ECO:0000256" key="6">
    <source>
        <dbReference type="SAM" id="Phobius"/>
    </source>
</evidence>
<keyword evidence="3 6" id="KW-0812">Transmembrane</keyword>
<proteinExistence type="inferred from homology"/>
<feature type="transmembrane region" description="Helical" evidence="6">
    <location>
        <begin position="137"/>
        <end position="160"/>
    </location>
</feature>
<evidence type="ECO:0000313" key="8">
    <source>
        <dbReference type="Proteomes" id="UP000664303"/>
    </source>
</evidence>
<protein>
    <submittedName>
        <fullName evidence="7">FTR1 family protein</fullName>
    </submittedName>
</protein>
<keyword evidence="5 6" id="KW-0472">Membrane</keyword>
<sequence>MLINSVVLVLREILEAAILVTALMGLARIVGLGLTWFYAAAAASLVGVIGLAAVLGPVTDMLDGTGQEVIGAALQYGVYLLVLLVILDTRQRVCGRRHSRFTGWLMAAAVALAVTREGAEIQLYIGGFMSVVEYRQAVLLGSALGAGIGISAGILFYWTLVTRPRRWAYPLCLFCLCLLATGMIMQGTLLLEQAGWVQAGEPVWNSSGIVSEQSIAGELLYAVFGYEATPGPLLIALYGLGLALSLMASIYAIRSRAGGGDD</sequence>
<dbReference type="PANTHER" id="PTHR31632:SF2">
    <property type="entry name" value="PLASMA MEMBRANE IRON PERMEASE"/>
    <property type="match status" value="1"/>
</dbReference>
<dbReference type="Pfam" id="PF03239">
    <property type="entry name" value="FTR1"/>
    <property type="match status" value="1"/>
</dbReference>
<feature type="transmembrane region" description="Helical" evidence="6">
    <location>
        <begin position="34"/>
        <end position="57"/>
    </location>
</feature>
<dbReference type="Proteomes" id="UP000664303">
    <property type="component" value="Unassembled WGS sequence"/>
</dbReference>
<evidence type="ECO:0000256" key="2">
    <source>
        <dbReference type="ARBA" id="ARBA00008333"/>
    </source>
</evidence>
<dbReference type="EMBL" id="JAFKCZ010000012">
    <property type="protein sequence ID" value="MBN7798094.1"/>
    <property type="molecule type" value="Genomic_DNA"/>
</dbReference>
<dbReference type="GO" id="GO:0033573">
    <property type="term" value="C:high-affinity iron permease complex"/>
    <property type="evidence" value="ECO:0007669"/>
    <property type="project" value="InterPro"/>
</dbReference>
<feature type="transmembrane region" description="Helical" evidence="6">
    <location>
        <begin position="167"/>
        <end position="185"/>
    </location>
</feature>
<feature type="transmembrane region" description="Helical" evidence="6">
    <location>
        <begin position="101"/>
        <end position="125"/>
    </location>
</feature>